<gene>
    <name evidence="16" type="ORF">FSW04_00285</name>
</gene>
<dbReference type="InterPro" id="IPR022665">
    <property type="entry name" value="MeAsp_NH4-lyase_N"/>
</dbReference>
<dbReference type="Pfam" id="PF07476">
    <property type="entry name" value="MAAL_C"/>
    <property type="match status" value="1"/>
</dbReference>
<dbReference type="AlphaFoldDB" id="A0A5B8TZK8"/>
<dbReference type="EMBL" id="CP042430">
    <property type="protein sequence ID" value="QEC46155.1"/>
    <property type="molecule type" value="Genomic_DNA"/>
</dbReference>
<evidence type="ECO:0000313" key="16">
    <source>
        <dbReference type="EMBL" id="QEC46155.1"/>
    </source>
</evidence>
<evidence type="ECO:0000256" key="5">
    <source>
        <dbReference type="ARBA" id="ARBA00011738"/>
    </source>
</evidence>
<comment type="cofactor">
    <cofactor evidence="2 13">
        <name>Mg(2+)</name>
        <dbReference type="ChEBI" id="CHEBI:18420"/>
    </cofactor>
</comment>
<evidence type="ECO:0000256" key="7">
    <source>
        <dbReference type="ARBA" id="ARBA00022723"/>
    </source>
</evidence>
<protein>
    <recommendedName>
        <fullName evidence="6">methylaspartate ammonia-lyase</fullName>
        <ecNumber evidence="6">4.3.1.2</ecNumber>
    </recommendedName>
</protein>
<evidence type="ECO:0000313" key="17">
    <source>
        <dbReference type="Proteomes" id="UP000321805"/>
    </source>
</evidence>
<dbReference type="UniPathway" id="UPA00561">
    <property type="reaction ID" value="UER00618"/>
</dbReference>
<feature type="binding site" evidence="13">
    <location>
        <position position="275"/>
    </location>
    <ligand>
        <name>Mg(2+)</name>
        <dbReference type="ChEBI" id="CHEBI:18420"/>
    </ligand>
</feature>
<keyword evidence="7 13" id="KW-0479">Metal-binding</keyword>
<evidence type="ECO:0000256" key="11">
    <source>
        <dbReference type="PIRSR" id="PIRSR017107-2"/>
    </source>
</evidence>
<keyword evidence="9 16" id="KW-0456">Lyase</keyword>
<evidence type="ECO:0000259" key="14">
    <source>
        <dbReference type="Pfam" id="PF05034"/>
    </source>
</evidence>
<dbReference type="SFLD" id="SFLDS00001">
    <property type="entry name" value="Enolase"/>
    <property type="match status" value="1"/>
</dbReference>
<evidence type="ECO:0000256" key="10">
    <source>
        <dbReference type="PIRSR" id="PIRSR017107-1"/>
    </source>
</evidence>
<dbReference type="GO" id="GO:0019553">
    <property type="term" value="P:L-glutamate catabolic process via L-citramalate"/>
    <property type="evidence" value="ECO:0007669"/>
    <property type="project" value="UniProtKB-UniPathway"/>
</dbReference>
<dbReference type="SUPFAM" id="SSF54826">
    <property type="entry name" value="Enolase N-terminal domain-like"/>
    <property type="match status" value="1"/>
</dbReference>
<evidence type="ECO:0000256" key="8">
    <source>
        <dbReference type="ARBA" id="ARBA00022842"/>
    </source>
</evidence>
<dbReference type="InterPro" id="IPR006395">
    <property type="entry name" value="Me_Asp_am_lyase"/>
</dbReference>
<name>A0A5B8TZK8_9ACTN</name>
<evidence type="ECO:0000256" key="13">
    <source>
        <dbReference type="PIRSR" id="PIRSR017107-4"/>
    </source>
</evidence>
<dbReference type="SFLD" id="SFLDF00007">
    <property type="entry name" value="methylaspartate_ammonia-lyase"/>
    <property type="match status" value="1"/>
</dbReference>
<accession>A0A5B8TZK8</accession>
<keyword evidence="8 13" id="KW-0460">Magnesium</keyword>
<evidence type="ECO:0000256" key="4">
    <source>
        <dbReference type="ARBA" id="ARBA00009954"/>
    </source>
</evidence>
<comment type="catalytic activity">
    <reaction evidence="1">
        <text>(2S,3S)-3-methyl-L-aspartate = mesaconate + NH4(+)</text>
        <dbReference type="Rhea" id="RHEA:12829"/>
        <dbReference type="ChEBI" id="CHEBI:28938"/>
        <dbReference type="ChEBI" id="CHEBI:36986"/>
        <dbReference type="ChEBI" id="CHEBI:58724"/>
        <dbReference type="EC" id="4.3.1.2"/>
    </reaction>
</comment>
<feature type="binding site" evidence="11">
    <location>
        <position position="331"/>
    </location>
    <ligand>
        <name>(2S,3S)-3-methyl-L-aspartate</name>
        <dbReference type="ChEBI" id="CHEBI:58724"/>
    </ligand>
</feature>
<dbReference type="KEGG" id="bsol:FSW04_00285"/>
<dbReference type="OrthoDB" id="8630262at2"/>
<evidence type="ECO:0000256" key="1">
    <source>
        <dbReference type="ARBA" id="ARBA00000789"/>
    </source>
</evidence>
<dbReference type="SUPFAM" id="SSF51604">
    <property type="entry name" value="Enolase C-terminal domain-like"/>
    <property type="match status" value="1"/>
</dbReference>
<dbReference type="GO" id="GO:0050096">
    <property type="term" value="F:methylaspartate ammonia-lyase activity"/>
    <property type="evidence" value="ECO:0007669"/>
    <property type="project" value="UniProtKB-EC"/>
</dbReference>
<feature type="domain" description="Methylaspartate ammonia-lyase C-terminal" evidence="15">
    <location>
        <begin position="168"/>
        <end position="411"/>
    </location>
</feature>
<dbReference type="GO" id="GO:0046872">
    <property type="term" value="F:metal ion binding"/>
    <property type="evidence" value="ECO:0007669"/>
    <property type="project" value="UniProtKB-KW"/>
</dbReference>
<comment type="subunit">
    <text evidence="5">Homodimer.</text>
</comment>
<dbReference type="NCBIfam" id="TIGR01502">
    <property type="entry name" value="B_methylAsp_ase"/>
    <property type="match status" value="1"/>
</dbReference>
<comment type="similarity">
    <text evidence="4">Belongs to the methylaspartate ammonia-lyase family.</text>
</comment>
<feature type="domain" description="Methylaspartate ammonia-lyase N-terminal" evidence="14">
    <location>
        <begin position="5"/>
        <end position="162"/>
    </location>
</feature>
<dbReference type="PANTHER" id="PTHR48073">
    <property type="entry name" value="O-SUCCINYLBENZOATE SYNTHASE-RELATED"/>
    <property type="match status" value="1"/>
</dbReference>
<dbReference type="Pfam" id="PF05034">
    <property type="entry name" value="MAAL_N"/>
    <property type="match status" value="1"/>
</dbReference>
<keyword evidence="17" id="KW-1185">Reference proteome</keyword>
<evidence type="ECO:0000256" key="3">
    <source>
        <dbReference type="ARBA" id="ARBA00004675"/>
    </source>
</evidence>
<dbReference type="Gene3D" id="3.30.390.10">
    <property type="entry name" value="Enolase-like, N-terminal domain"/>
    <property type="match status" value="1"/>
</dbReference>
<dbReference type="SFLD" id="SFLDG00151">
    <property type="entry name" value="methylaspartate_ammonia-lyase"/>
    <property type="match status" value="1"/>
</dbReference>
<dbReference type="Gene3D" id="3.20.20.120">
    <property type="entry name" value="Enolase-like C-terminal domain"/>
    <property type="match status" value="1"/>
</dbReference>
<dbReference type="InterPro" id="IPR036849">
    <property type="entry name" value="Enolase-like_C_sf"/>
</dbReference>
<dbReference type="InterPro" id="IPR029017">
    <property type="entry name" value="Enolase-like_N"/>
</dbReference>
<dbReference type="RefSeq" id="WP_146915052.1">
    <property type="nucleotide sequence ID" value="NZ_CP042430.1"/>
</dbReference>
<organism evidence="16 17">
    <name type="scientific">Baekduia soli</name>
    <dbReference type="NCBI Taxonomy" id="496014"/>
    <lineage>
        <taxon>Bacteria</taxon>
        <taxon>Bacillati</taxon>
        <taxon>Actinomycetota</taxon>
        <taxon>Thermoleophilia</taxon>
        <taxon>Solirubrobacterales</taxon>
        <taxon>Baekduiaceae</taxon>
        <taxon>Baekduia</taxon>
    </lineage>
</organism>
<evidence type="ECO:0000256" key="2">
    <source>
        <dbReference type="ARBA" id="ARBA00001946"/>
    </source>
</evidence>
<comment type="pathway">
    <text evidence="3">Amino-acid degradation; L-glutamate degradation via mesaconate pathway; acetate and pyruvate from L-glutamate: step 2/4.</text>
</comment>
<dbReference type="InterPro" id="IPR022662">
    <property type="entry name" value="MeAsp_NH4-lyase_C"/>
</dbReference>
<evidence type="ECO:0000256" key="12">
    <source>
        <dbReference type="PIRSR" id="PIRSR017107-3"/>
    </source>
</evidence>
<evidence type="ECO:0000256" key="6">
    <source>
        <dbReference type="ARBA" id="ARBA00012993"/>
    </source>
</evidence>
<sequence length="422" mass="43249">MPGLTITDVLAVPATGGFFADDQAAIKGGAPRDGLAYRGPAVTPGADAIRAPAEAVSVLLVLSDGHVAHGDCVSVQYSGVGGREPRLRAQALAAVIAGAVAPELRGTAVDGFRAAARRLDRLAAAIDDVGTAATYGLSQALLDAAAHGAGVTMAEHVRAEWGLDGPLRRIPVYAQSGEERRVNVDKMILKGVDALPHGLINEPSLVGAGGADLIAYVRWVRERVQQLRPSAAYAPVLHFDVYGLLGEVARGDLEAVADIVCAMGAEAAPLALRVEHPVDAGSRDGQIAAMAQLRRILAARGAGVQLVADEWANSAADVRAFTRAGAADVIQVKAPDLGSLHHAVEAILDCRRHGVTALLGGSCTETERAAQVSVHVALGAGADQMLAKPGMGVDEGLSIVRNEMERTLALAAVAAAETAAPG</sequence>
<evidence type="ECO:0000259" key="15">
    <source>
        <dbReference type="Pfam" id="PF07476"/>
    </source>
</evidence>
<dbReference type="PIRSF" id="PIRSF017107">
    <property type="entry name" value="MAL"/>
    <property type="match status" value="1"/>
</dbReference>
<feature type="binding site" evidence="13">
    <location>
        <position position="240"/>
    </location>
    <ligand>
        <name>Mg(2+)</name>
        <dbReference type="ChEBI" id="CHEBI:18420"/>
    </ligand>
</feature>
<reference evidence="16 17" key="1">
    <citation type="journal article" date="2018" name="J. Microbiol.">
        <title>Baekduia soli gen. nov., sp. nov., a novel bacterium isolated from the soil of Baekdu Mountain and proposal of a novel family name, Baekduiaceae fam. nov.</title>
        <authorList>
            <person name="An D.S."/>
            <person name="Siddiqi M.Z."/>
            <person name="Kim K.H."/>
            <person name="Yu H.S."/>
            <person name="Im W.T."/>
        </authorList>
    </citation>
    <scope>NUCLEOTIDE SEQUENCE [LARGE SCALE GENOMIC DNA]</scope>
    <source>
        <strain evidence="16 17">BR7-21</strain>
    </source>
</reference>
<feature type="active site" description="Proton acceptor" evidence="10">
    <location>
        <position position="333"/>
    </location>
</feature>
<feature type="site" description="Transition state stabilizer" evidence="12">
    <location>
        <position position="197"/>
    </location>
</feature>
<feature type="binding site" evidence="13">
    <location>
        <position position="309"/>
    </location>
    <ligand>
        <name>Mg(2+)</name>
        <dbReference type="ChEBI" id="CHEBI:18420"/>
    </ligand>
</feature>
<dbReference type="PANTHER" id="PTHR48073:SF2">
    <property type="entry name" value="O-SUCCINYLBENZOATE SYNTHASE"/>
    <property type="match status" value="1"/>
</dbReference>
<dbReference type="Proteomes" id="UP000321805">
    <property type="component" value="Chromosome"/>
</dbReference>
<feature type="binding site" evidence="11">
    <location>
        <position position="175"/>
    </location>
    <ligand>
        <name>(2S,3S)-3-methyl-L-aspartate</name>
        <dbReference type="ChEBI" id="CHEBI:58724"/>
    </ligand>
</feature>
<proteinExistence type="inferred from homology"/>
<dbReference type="EC" id="4.3.1.2" evidence="6"/>
<evidence type="ECO:0000256" key="9">
    <source>
        <dbReference type="ARBA" id="ARBA00023239"/>
    </source>
</evidence>